<comment type="subcellular location">
    <subcellularLocation>
        <location evidence="1">Virion</location>
    </subcellularLocation>
</comment>
<dbReference type="RefSeq" id="WP_207133179.1">
    <property type="nucleotide sequence ID" value="NZ_JAFLNA010000002.1"/>
</dbReference>
<proteinExistence type="predicted"/>
<reference evidence="3 4" key="1">
    <citation type="submission" date="2021-03" db="EMBL/GenBank/DDBJ databases">
        <title>Whole genome sequence of Agrobacterium sp. strain Rnr.</title>
        <authorList>
            <person name="Mafakheri H."/>
            <person name="Taghavi S.M."/>
            <person name="Nemanja K."/>
            <person name="Osdaghi E."/>
        </authorList>
    </citation>
    <scope>NUCLEOTIDE SEQUENCE [LARGE SCALE GENOMIC DNA]</scope>
    <source>
        <strain evidence="3 4">Rnr</strain>
    </source>
</reference>
<evidence type="ECO:0000256" key="1">
    <source>
        <dbReference type="ARBA" id="ARBA00004328"/>
    </source>
</evidence>
<evidence type="ECO:0000259" key="2">
    <source>
        <dbReference type="Pfam" id="PF05065"/>
    </source>
</evidence>
<protein>
    <submittedName>
        <fullName evidence="3">Phage major capsid protein</fullName>
    </submittedName>
</protein>
<accession>A0ABS3EDA1</accession>
<evidence type="ECO:0000313" key="3">
    <source>
        <dbReference type="EMBL" id="MBO0129930.1"/>
    </source>
</evidence>
<dbReference type="NCBIfam" id="TIGR01554">
    <property type="entry name" value="major_cap_HK97"/>
    <property type="match status" value="1"/>
</dbReference>
<sequence length="413" mass="45373">MQHVTKQALLGSVAISRKGEEDDPVSIVTKSLEDLQKTLDDRLKKVEGGVEIKALTDRIAELETKANRPGGKKSGDEQQEIERKALASYLRNASSAVIEDAGGAFESKSAASSDNDPSGGYFVLPTIDYSIRTLMTDLSPLRGLAEVVSISSDKYERFYSLGKRGAQWVAERDDRPQDTARPELIKHSYPVMELYAAPVATRHLIDDAATDIASWLVNNATHDFAETEGEAFLRGDGVEGKPRGLLDYGTDPKKDFERPWGKHQYVAVGHASAPTDDMLTTGLIKLISALRRPYKSNAVFMMNSNTAVRLRTVKDANGRFLWAPTGNLIEGVEHPLLGYRVEIDEGMPDIGAGELPIAFGDFRQGYVIVDRQGVRVNRDELTQKGRIVFDVYRRVGGGAGDFNAVKFLKISAN</sequence>
<feature type="domain" description="Phage capsid-like C-terminal" evidence="2">
    <location>
        <begin position="119"/>
        <end position="409"/>
    </location>
</feature>
<dbReference type="Proteomes" id="UP000664699">
    <property type="component" value="Unassembled WGS sequence"/>
</dbReference>
<comment type="caution">
    <text evidence="3">The sequence shown here is derived from an EMBL/GenBank/DDBJ whole genome shotgun (WGS) entry which is preliminary data.</text>
</comment>
<dbReference type="EMBL" id="JAFLNA010000002">
    <property type="protein sequence ID" value="MBO0129930.1"/>
    <property type="molecule type" value="Genomic_DNA"/>
</dbReference>
<keyword evidence="4" id="KW-1185">Reference proteome</keyword>
<gene>
    <name evidence="3" type="ORF">JZX89_04140</name>
</gene>
<evidence type="ECO:0000313" key="4">
    <source>
        <dbReference type="Proteomes" id="UP000664699"/>
    </source>
</evidence>
<dbReference type="InterPro" id="IPR024455">
    <property type="entry name" value="Phage_capsid"/>
</dbReference>
<organism evidence="3 4">
    <name type="scientific">Agrobacterium burrii</name>
    <dbReference type="NCBI Taxonomy" id="2815339"/>
    <lineage>
        <taxon>Bacteria</taxon>
        <taxon>Pseudomonadati</taxon>
        <taxon>Pseudomonadota</taxon>
        <taxon>Alphaproteobacteria</taxon>
        <taxon>Hyphomicrobiales</taxon>
        <taxon>Rhizobiaceae</taxon>
        <taxon>Rhizobium/Agrobacterium group</taxon>
        <taxon>Agrobacterium</taxon>
        <taxon>Agrobacterium tumefaciens complex</taxon>
    </lineage>
</organism>
<dbReference type="InterPro" id="IPR054612">
    <property type="entry name" value="Phage_capsid-like_C"/>
</dbReference>
<dbReference type="Pfam" id="PF05065">
    <property type="entry name" value="Phage_capsid"/>
    <property type="match status" value="1"/>
</dbReference>
<dbReference type="SUPFAM" id="SSF56563">
    <property type="entry name" value="Major capsid protein gp5"/>
    <property type="match status" value="1"/>
</dbReference>
<dbReference type="Gene3D" id="3.30.2400.10">
    <property type="entry name" value="Major capsid protein gp5"/>
    <property type="match status" value="1"/>
</dbReference>
<dbReference type="Gene3D" id="3.30.2320.10">
    <property type="entry name" value="hypothetical protein PF0899 domain"/>
    <property type="match status" value="1"/>
</dbReference>
<name>A0ABS3EDA1_9HYPH</name>